<evidence type="ECO:0000313" key="12">
    <source>
        <dbReference type="Proteomes" id="UP000193411"/>
    </source>
</evidence>
<dbReference type="PROSITE" id="PS50166">
    <property type="entry name" value="IMPORTIN_B_NT"/>
    <property type="match status" value="1"/>
</dbReference>
<evidence type="ECO:0000313" key="11">
    <source>
        <dbReference type="EMBL" id="ORZ39004.1"/>
    </source>
</evidence>
<dbReference type="Pfam" id="PF25574">
    <property type="entry name" value="TPR_IMB1"/>
    <property type="match status" value="1"/>
</dbReference>
<comment type="similarity">
    <text evidence="2">Belongs to the importin beta family. Importin beta-1 subfamily.</text>
</comment>
<proteinExistence type="inferred from homology"/>
<dbReference type="GO" id="GO:0006606">
    <property type="term" value="P:protein import into nucleus"/>
    <property type="evidence" value="ECO:0007669"/>
    <property type="project" value="InterPro"/>
</dbReference>
<evidence type="ECO:0000256" key="4">
    <source>
        <dbReference type="ARBA" id="ARBA00022490"/>
    </source>
</evidence>
<keyword evidence="12" id="KW-1185">Reference proteome</keyword>
<reference evidence="11 12" key="1">
    <citation type="submission" date="2016-07" db="EMBL/GenBank/DDBJ databases">
        <title>Pervasive Adenine N6-methylation of Active Genes in Fungi.</title>
        <authorList>
            <consortium name="DOE Joint Genome Institute"/>
            <person name="Mondo S.J."/>
            <person name="Dannebaum R.O."/>
            <person name="Kuo R.C."/>
            <person name="Labutti K."/>
            <person name="Haridas S."/>
            <person name="Kuo A."/>
            <person name="Salamov A."/>
            <person name="Ahrendt S.R."/>
            <person name="Lipzen A."/>
            <person name="Sullivan W."/>
            <person name="Andreopoulos W.B."/>
            <person name="Clum A."/>
            <person name="Lindquist E."/>
            <person name="Daum C."/>
            <person name="Ramamoorthy G.K."/>
            <person name="Gryganskyi A."/>
            <person name="Culley D."/>
            <person name="Magnuson J.K."/>
            <person name="James T.Y."/>
            <person name="O'Malley M.A."/>
            <person name="Stajich J.E."/>
            <person name="Spatafora J.W."/>
            <person name="Visel A."/>
            <person name="Grigoriev I.V."/>
        </authorList>
    </citation>
    <scope>NUCLEOTIDE SEQUENCE [LARGE SCALE GENOMIC DNA]</scope>
    <source>
        <strain evidence="11 12">PL171</strain>
    </source>
</reference>
<dbReference type="InterPro" id="IPR021133">
    <property type="entry name" value="HEAT_type_2"/>
</dbReference>
<evidence type="ECO:0000256" key="8">
    <source>
        <dbReference type="ARBA" id="ARBA00083566"/>
    </source>
</evidence>
<dbReference type="STRING" id="765915.A0A1Y2HYI9"/>
<dbReference type="EMBL" id="MCFL01000006">
    <property type="protein sequence ID" value="ORZ39004.1"/>
    <property type="molecule type" value="Genomic_DNA"/>
</dbReference>
<feature type="domain" description="Importin N-terminal" evidence="10">
    <location>
        <begin position="21"/>
        <end position="101"/>
    </location>
</feature>
<evidence type="ECO:0000256" key="1">
    <source>
        <dbReference type="ARBA" id="ARBA00004496"/>
    </source>
</evidence>
<dbReference type="InterPro" id="IPR011989">
    <property type="entry name" value="ARM-like"/>
</dbReference>
<evidence type="ECO:0000256" key="2">
    <source>
        <dbReference type="ARBA" id="ARBA00010907"/>
    </source>
</evidence>
<comment type="caution">
    <text evidence="11">The sequence shown here is derived from an EMBL/GenBank/DDBJ whole genome shotgun (WGS) entry which is preliminary data.</text>
</comment>
<feature type="repeat" description="HEAT" evidence="9">
    <location>
        <begin position="407"/>
        <end position="444"/>
    </location>
</feature>
<dbReference type="GO" id="GO:0031267">
    <property type="term" value="F:small GTPase binding"/>
    <property type="evidence" value="ECO:0007669"/>
    <property type="project" value="InterPro"/>
</dbReference>
<keyword evidence="3" id="KW-0813">Transport</keyword>
<dbReference type="GO" id="GO:0005737">
    <property type="term" value="C:cytoplasm"/>
    <property type="evidence" value="ECO:0007669"/>
    <property type="project" value="UniProtKB-SubCell"/>
</dbReference>
<dbReference type="InterPro" id="IPR016024">
    <property type="entry name" value="ARM-type_fold"/>
</dbReference>
<dbReference type="OrthoDB" id="10263328at2759"/>
<keyword evidence="6" id="KW-0653">Protein transport</keyword>
<evidence type="ECO:0000256" key="7">
    <source>
        <dbReference type="ARBA" id="ARBA00079884"/>
    </source>
</evidence>
<dbReference type="InterPro" id="IPR058584">
    <property type="entry name" value="IMB1_TNPO1-like_TPR"/>
</dbReference>
<dbReference type="InterPro" id="IPR001494">
    <property type="entry name" value="Importin-beta_N"/>
</dbReference>
<organism evidence="11 12">
    <name type="scientific">Catenaria anguillulae PL171</name>
    <dbReference type="NCBI Taxonomy" id="765915"/>
    <lineage>
        <taxon>Eukaryota</taxon>
        <taxon>Fungi</taxon>
        <taxon>Fungi incertae sedis</taxon>
        <taxon>Blastocladiomycota</taxon>
        <taxon>Blastocladiomycetes</taxon>
        <taxon>Blastocladiales</taxon>
        <taxon>Catenariaceae</taxon>
        <taxon>Catenaria</taxon>
    </lineage>
</organism>
<evidence type="ECO:0000259" key="10">
    <source>
        <dbReference type="PROSITE" id="PS50166"/>
    </source>
</evidence>
<keyword evidence="5" id="KW-0677">Repeat</keyword>
<sequence length="864" mass="93966">MSVAEWLAGTFNPDHNIRAQAEAQLAAAAEANFTTYIGQLTEQLVNKQVDSGVRTAAGLAFKNAITATDSTLKEAKLAKWRATDATFRSQVKAAVLSSLDSNVNVQVAQVIAAIAAVELPRSEWPELIPALLGNMTATGSSEVLKAGSMTAIGFTCEIIDPKHLAQYSDQILMAVMNGARKEEPSQVVRVKALEALLNSLTFIQENFARDNERNVIMQVLCEGTQTNNTEVQVAAYQCLIRIVDIYYRYMELYMRKALFGVTIFSMQSENDAVVLQAIEFWSTLCEREYNILVEMEEAEALHQLAPERCMHFARDVLKELVPVLFWLMTKQDEDADEDEWNTAMAAATCLGTLASTVGTDIVPNALPFIENNLRSVDWHYREAAVMTFGSILEGPDPAHLVNLVNQALPYLLAVTTDEHPLVRDSAAWTLGRVCEFVLEHLSEEAAMQIVEALVRGLGQSEARIIASSSWALCQFAAQYEHLGGEGEPTSPLSKPFAQVTQALLMAASVDAGALSLRMGAYQALVSWMAAGADDTLNTTAAIADEVLKRLEVFAGHQAYSAPAAETVSNLVAVINTFVRRVGKSSFMLTFADRIMAVLLRLFSVAAASKATGVIEDILYCIGGMAQVLEMDFGRFVEAVIPVIVAGLQAPDEHAMCLASVGAVADLARATDRQFVQISSGFMDYLGRALTHQGVHPSLPPAIITCFGDIAMAIGGKAFGQYLGTVMSVLKQAAHAAQVMSQSDVNSGEFLENLHESIIEALVGIVNALATDGMVTELTSDLEFIAQMCLETLQTRIPQQGNDVLMRNVVGLVGDIVQEFDAAAKPYFGHSAIEQLCNRVYQTRSLTTNTRQTARWARDLVRKLL</sequence>
<evidence type="ECO:0000256" key="6">
    <source>
        <dbReference type="ARBA" id="ARBA00022927"/>
    </source>
</evidence>
<comment type="subcellular location">
    <subcellularLocation>
        <location evidence="1">Cytoplasm</location>
    </subcellularLocation>
</comment>
<accession>A0A1Y2HYI9</accession>
<evidence type="ECO:0000256" key="9">
    <source>
        <dbReference type="PROSITE-ProRule" id="PRU00103"/>
    </source>
</evidence>
<dbReference type="PANTHER" id="PTHR10527">
    <property type="entry name" value="IMPORTIN BETA"/>
    <property type="match status" value="1"/>
</dbReference>
<name>A0A1Y2HYI9_9FUNG</name>
<dbReference type="SUPFAM" id="SSF48371">
    <property type="entry name" value="ARM repeat"/>
    <property type="match status" value="1"/>
</dbReference>
<gene>
    <name evidence="11" type="ORF">BCR44DRAFT_59468</name>
</gene>
<dbReference type="Pfam" id="PF13513">
    <property type="entry name" value="HEAT_EZ"/>
    <property type="match status" value="1"/>
</dbReference>
<dbReference type="AlphaFoldDB" id="A0A1Y2HYI9"/>
<protein>
    <recommendedName>
        <fullName evidence="7">Importin-95</fullName>
    </recommendedName>
    <alternativeName>
        <fullName evidence="8">Karyopherin-95</fullName>
    </alternativeName>
</protein>
<dbReference type="PROSITE" id="PS50077">
    <property type="entry name" value="HEAT_REPEAT"/>
    <property type="match status" value="1"/>
</dbReference>
<dbReference type="InterPro" id="IPR040122">
    <property type="entry name" value="Importin_beta"/>
</dbReference>
<dbReference type="Gene3D" id="1.25.10.10">
    <property type="entry name" value="Leucine-rich Repeat Variant"/>
    <property type="match status" value="1"/>
</dbReference>
<dbReference type="FunFam" id="1.25.10.10:FF:000027">
    <property type="entry name" value="Importin subunit beta-1"/>
    <property type="match status" value="1"/>
</dbReference>
<dbReference type="SMART" id="SM00913">
    <property type="entry name" value="IBN_N"/>
    <property type="match status" value="1"/>
</dbReference>
<evidence type="ECO:0000256" key="3">
    <source>
        <dbReference type="ARBA" id="ARBA00022448"/>
    </source>
</evidence>
<evidence type="ECO:0000256" key="5">
    <source>
        <dbReference type="ARBA" id="ARBA00022737"/>
    </source>
</evidence>
<keyword evidence="4" id="KW-0963">Cytoplasm</keyword>
<dbReference type="Proteomes" id="UP000193411">
    <property type="component" value="Unassembled WGS sequence"/>
</dbReference>